<dbReference type="Pfam" id="PF15575">
    <property type="entry name" value="Imm49"/>
    <property type="match status" value="1"/>
</dbReference>
<protein>
    <submittedName>
        <fullName evidence="1">Immunity 49 family protein</fullName>
    </submittedName>
</protein>
<organism evidence="1 2">
    <name type="scientific">Reichenbachiella ulvae</name>
    <dbReference type="NCBI Taxonomy" id="2980104"/>
    <lineage>
        <taxon>Bacteria</taxon>
        <taxon>Pseudomonadati</taxon>
        <taxon>Bacteroidota</taxon>
        <taxon>Cytophagia</taxon>
        <taxon>Cytophagales</taxon>
        <taxon>Reichenbachiellaceae</taxon>
        <taxon>Reichenbachiella</taxon>
    </lineage>
</organism>
<dbReference type="Proteomes" id="UP001300692">
    <property type="component" value="Unassembled WGS sequence"/>
</dbReference>
<reference evidence="1 2" key="1">
    <citation type="submission" date="2022-10" db="EMBL/GenBank/DDBJ databases">
        <title>Comparative genomics and taxonomic characterization of three novel marine species of genus Reichenbachiella exhibiting antioxidant and polysaccharide degradation activities.</title>
        <authorList>
            <person name="Muhammad N."/>
            <person name="Lee Y.-J."/>
            <person name="Ko J."/>
            <person name="Kim S.-G."/>
        </authorList>
    </citation>
    <scope>NUCLEOTIDE SEQUENCE [LARGE SCALE GENOMIC DNA]</scope>
    <source>
        <strain evidence="1 2">ABR2-5</strain>
    </source>
</reference>
<gene>
    <name evidence="1" type="ORF">N7U62_18335</name>
</gene>
<accession>A0ABT3CYK5</accession>
<dbReference type="EMBL" id="JAOYOD010000001">
    <property type="protein sequence ID" value="MCV9388651.1"/>
    <property type="molecule type" value="Genomic_DNA"/>
</dbReference>
<evidence type="ECO:0000313" key="1">
    <source>
        <dbReference type="EMBL" id="MCV9388651.1"/>
    </source>
</evidence>
<comment type="caution">
    <text evidence="1">The sequence shown here is derived from an EMBL/GenBank/DDBJ whole genome shotgun (WGS) entry which is preliminary data.</text>
</comment>
<keyword evidence="2" id="KW-1185">Reference proteome</keyword>
<proteinExistence type="predicted"/>
<dbReference type="InterPro" id="IPR029074">
    <property type="entry name" value="Imm49"/>
</dbReference>
<name>A0ABT3CYK5_9BACT</name>
<dbReference type="RefSeq" id="WP_264139538.1">
    <property type="nucleotide sequence ID" value="NZ_JAOYOD010000001.1"/>
</dbReference>
<sequence length="249" mass="28997">MERNERLIETIKSNESVREGWLQAFSKQISDEDLKWGAGIVWYDHQRLALKSYFIEDSLTETKIHFYTCGRLDEYLINHYNDRILEYGMAHISYALLSDHRGLIRRYADLAHPGYDKITKKGSIIYAMQLAIKDRLDHGYVDILDALSQKKGQTAIQPDVRFFRALIEKDKPGCEAAINELLTPKKHKQRNKYMELVNEFISHPAIGYTKLAWLKGVEVVIDNPLVPNSLLPINPNESYAEEYEFLKQY</sequence>
<evidence type="ECO:0000313" key="2">
    <source>
        <dbReference type="Proteomes" id="UP001300692"/>
    </source>
</evidence>